<name>A0ACC3AGT8_9EURO</name>
<organism evidence="1 2">
    <name type="scientific">Neophaeococcomyces mojaviensis</name>
    <dbReference type="NCBI Taxonomy" id="3383035"/>
    <lineage>
        <taxon>Eukaryota</taxon>
        <taxon>Fungi</taxon>
        <taxon>Dikarya</taxon>
        <taxon>Ascomycota</taxon>
        <taxon>Pezizomycotina</taxon>
        <taxon>Eurotiomycetes</taxon>
        <taxon>Chaetothyriomycetidae</taxon>
        <taxon>Chaetothyriales</taxon>
        <taxon>Chaetothyriales incertae sedis</taxon>
        <taxon>Neophaeococcomyces</taxon>
    </lineage>
</organism>
<sequence length="843" mass="96148">MELMASESSTLFVLSIQQVSIQKYTKYFGSSHQVQNVGLAVDHSGLNKFLSRTAEYVSIARKLLELLPSKPQDMISVSDKRVATYESRDKLSRRISETLRPQDTGNDNRGTKKYRVVIIHGMAGVGKTQLALNFIEDKRKHYNPIFWIDAHTPETVRLSFEHACAKFGLKFSASSTPDTQLRDSPVIAGVLTWFFERDEGDQEWLVVVDNADDTSWNLEEIIPVGPQGHLIVTSQHPQSQRFLGGQCTRVNVGTMDLGESRALLWKHLSADRKQTSTNIDDLCDLVAERLGGLALAIDLAGAYLAEQLQVHHDEGSAIEREEAIRTVLTKYLADYDQHQDEILKWEPFYRSSSYEKTVWTVWNTSLAAIEKSSPGVHAGQILTFLAQFDQGYLQKEMFRLASVGWPVMVKLLQNLQNDRPEWLSKLVASKGNEWDDFHYRQAIGPLIRYGLLQRTSGDWVGTTMHGRVRWRARKAHQPSSEAWARWTALFLMAAVCQTNREKGRPEFRQHVVAHILGMGASNFDPGHEMQLQGNSLATLWAELAELYYDCGRWTEAEKLQMRVMEVKIRELGERHPDTLASMERLASTYRIRGLWTDAEKLQVRVQEARTKELGEEHPDTLNSIAKLALTVRDQGRWEEAERLGEQVMRARKRVLGKKHPDTLTSMADLVWTYYKQGRLSDAEELGLRVKDIRTEVFCEEHPDSLVSMAHLGAIYEQLGRSIEAETWKKRVLESRMRALGGEHPETLISMVNLALTYRHLGRLKEAEQLEVEALEKRQIILGLDHPSTLTSMNNLAWTWLNQGRYDEARALMKKCVAASIRKLGRTHPSTLERIRYWGNPAAI</sequence>
<evidence type="ECO:0000313" key="2">
    <source>
        <dbReference type="Proteomes" id="UP001172386"/>
    </source>
</evidence>
<protein>
    <submittedName>
        <fullName evidence="1">Uncharacterized protein</fullName>
    </submittedName>
</protein>
<evidence type="ECO:0000313" key="1">
    <source>
        <dbReference type="EMBL" id="KAJ9662195.1"/>
    </source>
</evidence>
<dbReference type="EMBL" id="JAPDRQ010000017">
    <property type="protein sequence ID" value="KAJ9662195.1"/>
    <property type="molecule type" value="Genomic_DNA"/>
</dbReference>
<reference evidence="1" key="1">
    <citation type="submission" date="2022-10" db="EMBL/GenBank/DDBJ databases">
        <title>Culturing micro-colonial fungi from biological soil crusts in the Mojave desert and describing Neophaeococcomyces mojavensis, and introducing the new genera and species Taxawa tesnikishii.</title>
        <authorList>
            <person name="Kurbessoian T."/>
            <person name="Stajich J.E."/>
        </authorList>
    </citation>
    <scope>NUCLEOTIDE SEQUENCE</scope>
    <source>
        <strain evidence="1">JES_112</strain>
    </source>
</reference>
<accession>A0ACC3AGT8</accession>
<comment type="caution">
    <text evidence="1">The sequence shown here is derived from an EMBL/GenBank/DDBJ whole genome shotgun (WGS) entry which is preliminary data.</text>
</comment>
<dbReference type="Proteomes" id="UP001172386">
    <property type="component" value="Unassembled WGS sequence"/>
</dbReference>
<gene>
    <name evidence="1" type="ORF">H2198_001546</name>
</gene>
<keyword evidence="2" id="KW-1185">Reference proteome</keyword>
<proteinExistence type="predicted"/>